<proteinExistence type="predicted"/>
<dbReference type="PROSITE" id="PS51257">
    <property type="entry name" value="PROKAR_LIPOPROTEIN"/>
    <property type="match status" value="1"/>
</dbReference>
<keyword evidence="2" id="KW-1185">Reference proteome</keyword>
<name>A0A437M9T0_9SPHN</name>
<evidence type="ECO:0008006" key="3">
    <source>
        <dbReference type="Google" id="ProtNLM"/>
    </source>
</evidence>
<accession>A0A437M9T0</accession>
<gene>
    <name evidence="1" type="ORF">EOD43_10730</name>
</gene>
<reference evidence="1 2" key="1">
    <citation type="submission" date="2019-01" db="EMBL/GenBank/DDBJ databases">
        <authorList>
            <person name="Chen W.-M."/>
        </authorList>
    </citation>
    <scope>NUCLEOTIDE SEQUENCE [LARGE SCALE GENOMIC DNA]</scope>
    <source>
        <strain evidence="1 2">CCP-7</strain>
    </source>
</reference>
<dbReference type="EMBL" id="SACN01000001">
    <property type="protein sequence ID" value="RVT94294.1"/>
    <property type="molecule type" value="Genomic_DNA"/>
</dbReference>
<sequence length="289" mass="31634">MKNLNSIMNFMKIGILLSGISLSTGCTYLQAQSRVDPRTVANYSRYAIEDKQCRLSSPSDKNANRLNDDTRSGAINLDCFRFPEDSMRGKEIPEDGKTAYALAVADVAGIQRNRLTSILIKHADDVCTTEMGRFAANEATVNASLSILTSGFAAASTIVSGELSKSILSGIATTTSASRAHINAEVYRNIVSATVNHAIQNERDRQKLQILAKNSMNISTYSVDQMIMDVNQYHQVCSFYRGLTLVNDAVDKQKVDPSDLRSNIDRAVSDLKNTDCRLSGPDEAEGGRY</sequence>
<protein>
    <recommendedName>
        <fullName evidence="3">Lipoprotein</fullName>
    </recommendedName>
</protein>
<evidence type="ECO:0000313" key="2">
    <source>
        <dbReference type="Proteomes" id="UP000282971"/>
    </source>
</evidence>
<comment type="caution">
    <text evidence="1">The sequence shown here is derived from an EMBL/GenBank/DDBJ whole genome shotgun (WGS) entry which is preliminary data.</text>
</comment>
<dbReference type="RefSeq" id="WP_164857189.1">
    <property type="nucleotide sequence ID" value="NZ_SACN01000001.1"/>
</dbReference>
<dbReference type="Proteomes" id="UP000282971">
    <property type="component" value="Unassembled WGS sequence"/>
</dbReference>
<organism evidence="1 2">
    <name type="scientific">Sphingomonas crocodyli</name>
    <dbReference type="NCBI Taxonomy" id="1979270"/>
    <lineage>
        <taxon>Bacteria</taxon>
        <taxon>Pseudomonadati</taxon>
        <taxon>Pseudomonadota</taxon>
        <taxon>Alphaproteobacteria</taxon>
        <taxon>Sphingomonadales</taxon>
        <taxon>Sphingomonadaceae</taxon>
        <taxon>Sphingomonas</taxon>
    </lineage>
</organism>
<evidence type="ECO:0000313" key="1">
    <source>
        <dbReference type="EMBL" id="RVT94294.1"/>
    </source>
</evidence>
<dbReference type="AlphaFoldDB" id="A0A437M9T0"/>